<keyword evidence="9 10" id="KW-0472">Membrane</keyword>
<comment type="similarity">
    <text evidence="2 10">Belongs to the SecG family.</text>
</comment>
<evidence type="ECO:0000313" key="11">
    <source>
        <dbReference type="EMBL" id="OGC15973.1"/>
    </source>
</evidence>
<evidence type="ECO:0000256" key="3">
    <source>
        <dbReference type="ARBA" id="ARBA00022448"/>
    </source>
</evidence>
<dbReference type="Pfam" id="PF03840">
    <property type="entry name" value="SecG"/>
    <property type="match status" value="1"/>
</dbReference>
<dbReference type="PANTHER" id="PTHR34182:SF1">
    <property type="entry name" value="PROTEIN-EXPORT MEMBRANE PROTEIN SECG"/>
    <property type="match status" value="1"/>
</dbReference>
<protein>
    <recommendedName>
        <fullName evidence="10">Protein-export membrane protein SecG</fullName>
    </recommendedName>
</protein>
<evidence type="ECO:0000256" key="1">
    <source>
        <dbReference type="ARBA" id="ARBA00004651"/>
    </source>
</evidence>
<comment type="subcellular location">
    <subcellularLocation>
        <location evidence="1 10">Cell membrane</location>
        <topology evidence="1 10">Multi-pass membrane protein</topology>
    </subcellularLocation>
</comment>
<dbReference type="InterPro" id="IPR004692">
    <property type="entry name" value="SecG"/>
</dbReference>
<keyword evidence="6 10" id="KW-0653">Protein transport</keyword>
<dbReference type="PRINTS" id="PR01651">
    <property type="entry name" value="SECGEXPORT"/>
</dbReference>
<dbReference type="Proteomes" id="UP000177905">
    <property type="component" value="Unassembled WGS sequence"/>
</dbReference>
<evidence type="ECO:0000256" key="8">
    <source>
        <dbReference type="ARBA" id="ARBA00023010"/>
    </source>
</evidence>
<feature type="transmembrane region" description="Helical" evidence="10">
    <location>
        <begin position="53"/>
        <end position="71"/>
    </location>
</feature>
<comment type="caution">
    <text evidence="11">The sequence shown here is derived from an EMBL/GenBank/DDBJ whole genome shotgun (WGS) entry which is preliminary data.</text>
</comment>
<evidence type="ECO:0000256" key="6">
    <source>
        <dbReference type="ARBA" id="ARBA00022927"/>
    </source>
</evidence>
<keyword evidence="3 10" id="KW-0813">Transport</keyword>
<organism evidence="11 12">
    <name type="scientific">candidate division WOR-1 bacterium RIFOXYB2_FULL_36_35</name>
    <dbReference type="NCBI Taxonomy" id="1802578"/>
    <lineage>
        <taxon>Bacteria</taxon>
        <taxon>Bacillati</taxon>
        <taxon>Saganbacteria</taxon>
    </lineage>
</organism>
<keyword evidence="4 10" id="KW-1003">Cell membrane</keyword>
<keyword evidence="8 10" id="KW-0811">Translocation</keyword>
<keyword evidence="7 10" id="KW-1133">Transmembrane helix</keyword>
<dbReference type="NCBIfam" id="TIGR00810">
    <property type="entry name" value="secG"/>
    <property type="match status" value="1"/>
</dbReference>
<comment type="caution">
    <text evidence="10">Lacks conserved residue(s) required for the propagation of feature annotation.</text>
</comment>
<evidence type="ECO:0000313" key="12">
    <source>
        <dbReference type="Proteomes" id="UP000177905"/>
    </source>
</evidence>
<dbReference type="GO" id="GO:0009306">
    <property type="term" value="P:protein secretion"/>
    <property type="evidence" value="ECO:0007669"/>
    <property type="project" value="UniProtKB-UniRule"/>
</dbReference>
<evidence type="ECO:0000256" key="9">
    <source>
        <dbReference type="ARBA" id="ARBA00023136"/>
    </source>
</evidence>
<comment type="function">
    <text evidence="10">Involved in protein export. Participates in an early event of protein translocation.</text>
</comment>
<evidence type="ECO:0000256" key="2">
    <source>
        <dbReference type="ARBA" id="ARBA00008445"/>
    </source>
</evidence>
<dbReference type="GO" id="GO:0015450">
    <property type="term" value="F:protein-transporting ATPase activity"/>
    <property type="evidence" value="ECO:0007669"/>
    <property type="project" value="UniProtKB-UniRule"/>
</dbReference>
<name>A0A1F4S8A0_UNCSA</name>
<evidence type="ECO:0000256" key="10">
    <source>
        <dbReference type="RuleBase" id="RU365087"/>
    </source>
</evidence>
<dbReference type="GO" id="GO:0043952">
    <property type="term" value="P:protein transport by the Sec complex"/>
    <property type="evidence" value="ECO:0007669"/>
    <property type="project" value="TreeGrafter"/>
</dbReference>
<dbReference type="GO" id="GO:0065002">
    <property type="term" value="P:intracellular protein transmembrane transport"/>
    <property type="evidence" value="ECO:0007669"/>
    <property type="project" value="TreeGrafter"/>
</dbReference>
<dbReference type="EMBL" id="MEUA01000016">
    <property type="protein sequence ID" value="OGC15973.1"/>
    <property type="molecule type" value="Genomic_DNA"/>
</dbReference>
<sequence length="73" mass="7410">MKVLLIGIQIISAIVVVVTVLMHSAKGEGLGGIGGAAKLFGTPKGLEQGLDKITTSAVIIFLVVSLVLGVIKL</sequence>
<dbReference type="PANTHER" id="PTHR34182">
    <property type="entry name" value="PROTEIN-EXPORT MEMBRANE PROTEIN SECG"/>
    <property type="match status" value="1"/>
</dbReference>
<evidence type="ECO:0000256" key="4">
    <source>
        <dbReference type="ARBA" id="ARBA00022475"/>
    </source>
</evidence>
<accession>A0A1F4S8A0</accession>
<dbReference type="GO" id="GO:0005886">
    <property type="term" value="C:plasma membrane"/>
    <property type="evidence" value="ECO:0007669"/>
    <property type="project" value="UniProtKB-SubCell"/>
</dbReference>
<dbReference type="AlphaFoldDB" id="A0A1F4S8A0"/>
<gene>
    <name evidence="11" type="ORF">A2290_06970</name>
</gene>
<reference evidence="11 12" key="1">
    <citation type="journal article" date="2016" name="Nat. Commun.">
        <title>Thousands of microbial genomes shed light on interconnected biogeochemical processes in an aquifer system.</title>
        <authorList>
            <person name="Anantharaman K."/>
            <person name="Brown C.T."/>
            <person name="Hug L.A."/>
            <person name="Sharon I."/>
            <person name="Castelle C.J."/>
            <person name="Probst A.J."/>
            <person name="Thomas B.C."/>
            <person name="Singh A."/>
            <person name="Wilkins M.J."/>
            <person name="Karaoz U."/>
            <person name="Brodie E.L."/>
            <person name="Williams K.H."/>
            <person name="Hubbard S.S."/>
            <person name="Banfield J.F."/>
        </authorList>
    </citation>
    <scope>NUCLEOTIDE SEQUENCE [LARGE SCALE GENOMIC DNA]</scope>
</reference>
<keyword evidence="5 10" id="KW-0812">Transmembrane</keyword>
<evidence type="ECO:0000256" key="7">
    <source>
        <dbReference type="ARBA" id="ARBA00022989"/>
    </source>
</evidence>
<evidence type="ECO:0000256" key="5">
    <source>
        <dbReference type="ARBA" id="ARBA00022692"/>
    </source>
</evidence>
<proteinExistence type="inferred from homology"/>